<evidence type="ECO:0000256" key="3">
    <source>
        <dbReference type="ARBA" id="ARBA00022801"/>
    </source>
</evidence>
<dbReference type="InterPro" id="IPR024607">
    <property type="entry name" value="Sulfatase_CS"/>
</dbReference>
<reference evidence="7 8" key="1">
    <citation type="journal article" date="2016" name="Front. Microbiol.">
        <title>Fuerstia marisgermanicae gen. nov., sp. nov., an Unusual Member of the Phylum Planctomycetes from the German Wadden Sea.</title>
        <authorList>
            <person name="Kohn T."/>
            <person name="Heuer A."/>
            <person name="Jogler M."/>
            <person name="Vollmers J."/>
            <person name="Boedeker C."/>
            <person name="Bunk B."/>
            <person name="Rast P."/>
            <person name="Borchert D."/>
            <person name="Glockner I."/>
            <person name="Freese H.M."/>
            <person name="Klenk H.P."/>
            <person name="Overmann J."/>
            <person name="Kaster A.K."/>
            <person name="Rohde M."/>
            <person name="Wiegand S."/>
            <person name="Jogler C."/>
        </authorList>
    </citation>
    <scope>NUCLEOTIDE SEQUENCE [LARGE SCALE GENOMIC DNA]</scope>
    <source>
        <strain evidence="7 8">NH11</strain>
    </source>
</reference>
<keyword evidence="2" id="KW-0479">Metal-binding</keyword>
<keyword evidence="4" id="KW-0106">Calcium</keyword>
<evidence type="ECO:0000256" key="4">
    <source>
        <dbReference type="ARBA" id="ARBA00022837"/>
    </source>
</evidence>
<gene>
    <name evidence="7" type="primary">betC_7</name>
    <name evidence="7" type="ORF">Fuma_03226</name>
</gene>
<dbReference type="Pfam" id="PF00884">
    <property type="entry name" value="Sulfatase"/>
    <property type="match status" value="1"/>
</dbReference>
<keyword evidence="8" id="KW-1185">Reference proteome</keyword>
<feature type="signal peptide" evidence="5">
    <location>
        <begin position="1"/>
        <end position="18"/>
    </location>
</feature>
<dbReference type="RefSeq" id="WP_077025049.1">
    <property type="nucleotide sequence ID" value="NZ_CP017641.1"/>
</dbReference>
<dbReference type="InterPro" id="IPR000917">
    <property type="entry name" value="Sulfatase_N"/>
</dbReference>
<evidence type="ECO:0000313" key="8">
    <source>
        <dbReference type="Proteomes" id="UP000187735"/>
    </source>
</evidence>
<keyword evidence="3 7" id="KW-0378">Hydrolase</keyword>
<dbReference type="GO" id="GO:0046872">
    <property type="term" value="F:metal ion binding"/>
    <property type="evidence" value="ECO:0007669"/>
    <property type="project" value="UniProtKB-KW"/>
</dbReference>
<dbReference type="AlphaFoldDB" id="A0A1P8WHT2"/>
<dbReference type="GO" id="GO:0004065">
    <property type="term" value="F:arylsulfatase activity"/>
    <property type="evidence" value="ECO:0007669"/>
    <property type="project" value="TreeGrafter"/>
</dbReference>
<keyword evidence="5" id="KW-0732">Signal</keyword>
<dbReference type="OrthoDB" id="237120at2"/>
<evidence type="ECO:0000256" key="2">
    <source>
        <dbReference type="ARBA" id="ARBA00022723"/>
    </source>
</evidence>
<feature type="domain" description="Sulfatase N-terminal" evidence="6">
    <location>
        <begin position="23"/>
        <end position="361"/>
    </location>
</feature>
<evidence type="ECO:0000256" key="5">
    <source>
        <dbReference type="SAM" id="SignalP"/>
    </source>
</evidence>
<name>A0A1P8WHT2_9PLAN</name>
<dbReference type="PROSITE" id="PS00149">
    <property type="entry name" value="SULFATASE_2"/>
    <property type="match status" value="1"/>
</dbReference>
<sequence length="469" mass="52866" precursor="true">MKIFVLVCLALASSFVVADEPRKNILFIMTDDQAPWATGAFEGATHADTPHLDKLFKQGTYLPNTFVVTPVCSPSRASLATSLYGSEVGITDWLNPKVEPEHGLDPATSTWYEAVHNAGYHTGLVGKWHLGLLDHHHPTQTGFDYFMGHRGGGWSPDNPTLEKDGSDQKFKGLTTDILADHAIEFLNDRPTDKPFLLVLHFRAPHARWLPVAPEDWAPFENLKPDFPHPDYPGLDKQRLARMTREYLASVRGVDRNVGRLLQTVDDLKLADDTVVVFTSDHGYNMGHNGIWHKGNGHWILKKDALPAGTKNIPKGQRPNMYDASLKVPTAIRWPGVTKPGSTVKTCITQLDWFPTMIGIANAKAPQDSVLRGRDLKPLLTGKAKDWDEEVFAQYSTKHQTRTHMRCLRTPEWKLVRDFMHPERDELYHLTTDPEETTNVIDEPANQAIVKQLHSKLLKRMEEIHDPQAE</sequence>
<dbReference type="SUPFAM" id="SSF53649">
    <property type="entry name" value="Alkaline phosphatase-like"/>
    <property type="match status" value="1"/>
</dbReference>
<organism evidence="7 8">
    <name type="scientific">Fuerstiella marisgermanici</name>
    <dbReference type="NCBI Taxonomy" id="1891926"/>
    <lineage>
        <taxon>Bacteria</taxon>
        <taxon>Pseudomonadati</taxon>
        <taxon>Planctomycetota</taxon>
        <taxon>Planctomycetia</taxon>
        <taxon>Planctomycetales</taxon>
        <taxon>Planctomycetaceae</taxon>
        <taxon>Fuerstiella</taxon>
    </lineage>
</organism>
<protein>
    <submittedName>
        <fullName evidence="7">Choline-sulfatase</fullName>
        <ecNumber evidence="7">3.1.6.6</ecNumber>
    </submittedName>
</protein>
<evidence type="ECO:0000256" key="1">
    <source>
        <dbReference type="ARBA" id="ARBA00008779"/>
    </source>
</evidence>
<feature type="chain" id="PRO_5012433419" evidence="5">
    <location>
        <begin position="19"/>
        <end position="469"/>
    </location>
</feature>
<comment type="similarity">
    <text evidence="1">Belongs to the sulfatase family.</text>
</comment>
<dbReference type="PANTHER" id="PTHR42693:SF53">
    <property type="entry name" value="ENDO-4-O-SULFATASE"/>
    <property type="match status" value="1"/>
</dbReference>
<dbReference type="Proteomes" id="UP000187735">
    <property type="component" value="Chromosome"/>
</dbReference>
<dbReference type="Gene3D" id="3.40.720.10">
    <property type="entry name" value="Alkaline Phosphatase, subunit A"/>
    <property type="match status" value="1"/>
</dbReference>
<dbReference type="KEGG" id="fmr:Fuma_03226"/>
<dbReference type="Gene3D" id="3.30.1120.10">
    <property type="match status" value="1"/>
</dbReference>
<dbReference type="InterPro" id="IPR050738">
    <property type="entry name" value="Sulfatase"/>
</dbReference>
<dbReference type="PANTHER" id="PTHR42693">
    <property type="entry name" value="ARYLSULFATASE FAMILY MEMBER"/>
    <property type="match status" value="1"/>
</dbReference>
<evidence type="ECO:0000313" key="7">
    <source>
        <dbReference type="EMBL" id="APZ93608.1"/>
    </source>
</evidence>
<evidence type="ECO:0000259" key="6">
    <source>
        <dbReference type="Pfam" id="PF00884"/>
    </source>
</evidence>
<proteinExistence type="inferred from homology"/>
<accession>A0A1P8WHT2</accession>
<dbReference type="EMBL" id="CP017641">
    <property type="protein sequence ID" value="APZ93608.1"/>
    <property type="molecule type" value="Genomic_DNA"/>
</dbReference>
<dbReference type="GO" id="GO:0047753">
    <property type="term" value="F:choline-sulfatase activity"/>
    <property type="evidence" value="ECO:0007669"/>
    <property type="project" value="UniProtKB-EC"/>
</dbReference>
<dbReference type="EC" id="3.1.6.6" evidence="7"/>
<dbReference type="InterPro" id="IPR017850">
    <property type="entry name" value="Alkaline_phosphatase_core_sf"/>
</dbReference>